<dbReference type="Pfam" id="PF00578">
    <property type="entry name" value="AhpC-TSA"/>
    <property type="match status" value="1"/>
</dbReference>
<proteinExistence type="predicted"/>
<dbReference type="InterPro" id="IPR017937">
    <property type="entry name" value="Thioredoxin_CS"/>
</dbReference>
<dbReference type="InterPro" id="IPR050553">
    <property type="entry name" value="Thioredoxin_ResA/DsbE_sf"/>
</dbReference>
<dbReference type="PROSITE" id="PS00194">
    <property type="entry name" value="THIOREDOXIN_1"/>
    <property type="match status" value="1"/>
</dbReference>
<feature type="domain" description="Thioredoxin" evidence="2">
    <location>
        <begin position="330"/>
        <end position="482"/>
    </location>
</feature>
<sequence>MNSKAYHLIIALIIISHSLKSQIASKSNITLHDIIEHINKIETDDLGKKNIKKEADILSNSSKEEFANYSLELYRDILKDNISAERIKNKIIKKFPKGILEKSIDLDHVFKDKSLTAEGIEKKYNLFISKYFDSNSNEDTYVDDDPNLKLALLFYNEKNIDKTLEYISKTKKDLKYPHKAWSLVKKLHSDKEYTLLVDILEDYNNIIQKDSVLKSTFTRYIVPMHVESLIKTGKIEEAKLIVNTHLDTEDNLDASIGLLLVNEYKNQKKYNDALSKLEEIIIKKGRNSTLKDSLRSIYVKINNDDKLFENYYSTIENTRIQKEIEYYKKDIIKESALNFNLKNLNGDSVNLSDLRGKIIVLDFWATWCGPCKKSFPAMQKLVDLYKNDNDIEFLFIDTWEKDSDYKTVVQEFITKNNYTFNVLFDDKTEKDYYISNKYGATGIPYKVIIDKNGYIRFKSAGAYLEADKTLNEISTKIEMIRNNL</sequence>
<dbReference type="PANTHER" id="PTHR42852">
    <property type="entry name" value="THIOL:DISULFIDE INTERCHANGE PROTEIN DSBE"/>
    <property type="match status" value="1"/>
</dbReference>
<dbReference type="EMBL" id="JADEYP010000012">
    <property type="protein sequence ID" value="MCA5005099.1"/>
    <property type="molecule type" value="Genomic_DNA"/>
</dbReference>
<keyword evidence="4" id="KW-1185">Reference proteome</keyword>
<evidence type="ECO:0000259" key="2">
    <source>
        <dbReference type="PROSITE" id="PS51352"/>
    </source>
</evidence>
<dbReference type="PROSITE" id="PS51352">
    <property type="entry name" value="THIOREDOXIN_2"/>
    <property type="match status" value="1"/>
</dbReference>
<dbReference type="PANTHER" id="PTHR42852:SF13">
    <property type="entry name" value="PROTEIN DIPZ"/>
    <property type="match status" value="1"/>
</dbReference>
<evidence type="ECO:0000256" key="1">
    <source>
        <dbReference type="ARBA" id="ARBA00023284"/>
    </source>
</evidence>
<dbReference type="InterPro" id="IPR000866">
    <property type="entry name" value="AhpC/TSA"/>
</dbReference>
<dbReference type="InterPro" id="IPR036249">
    <property type="entry name" value="Thioredoxin-like_sf"/>
</dbReference>
<keyword evidence="1" id="KW-0676">Redox-active center</keyword>
<dbReference type="RefSeq" id="WP_225552509.1">
    <property type="nucleotide sequence ID" value="NZ_JADEYP010000012.1"/>
</dbReference>
<organism evidence="3 4">
    <name type="scientific">Sphingobacterium bovistauri</name>
    <dbReference type="NCBI Taxonomy" id="2781959"/>
    <lineage>
        <taxon>Bacteria</taxon>
        <taxon>Pseudomonadati</taxon>
        <taxon>Bacteroidota</taxon>
        <taxon>Sphingobacteriia</taxon>
        <taxon>Sphingobacteriales</taxon>
        <taxon>Sphingobacteriaceae</taxon>
        <taxon>Sphingobacterium</taxon>
    </lineage>
</organism>
<accession>A0ABS7Z8S7</accession>
<dbReference type="Gene3D" id="3.40.30.10">
    <property type="entry name" value="Glutaredoxin"/>
    <property type="match status" value="1"/>
</dbReference>
<evidence type="ECO:0000313" key="3">
    <source>
        <dbReference type="EMBL" id="MCA5005099.1"/>
    </source>
</evidence>
<reference evidence="3" key="1">
    <citation type="submission" date="2020-10" db="EMBL/GenBank/DDBJ databases">
        <authorList>
            <person name="Lu T."/>
            <person name="Wang Q."/>
            <person name="Han X."/>
        </authorList>
    </citation>
    <scope>NUCLEOTIDE SEQUENCE</scope>
    <source>
        <strain evidence="3">WQ 366</strain>
    </source>
</reference>
<dbReference type="Proteomes" id="UP001165302">
    <property type="component" value="Unassembled WGS sequence"/>
</dbReference>
<protein>
    <submittedName>
        <fullName evidence="3">TlpA family protein disulfide reductase</fullName>
    </submittedName>
</protein>
<gene>
    <name evidence="3" type="ORF">IPZ78_08025</name>
</gene>
<dbReference type="InterPro" id="IPR013766">
    <property type="entry name" value="Thioredoxin_domain"/>
</dbReference>
<evidence type="ECO:0000313" key="4">
    <source>
        <dbReference type="Proteomes" id="UP001165302"/>
    </source>
</evidence>
<comment type="caution">
    <text evidence="3">The sequence shown here is derived from an EMBL/GenBank/DDBJ whole genome shotgun (WGS) entry which is preliminary data.</text>
</comment>
<name>A0ABS7Z8S7_9SPHI</name>
<dbReference type="CDD" id="cd02966">
    <property type="entry name" value="TlpA_like_family"/>
    <property type="match status" value="1"/>
</dbReference>
<dbReference type="SUPFAM" id="SSF52833">
    <property type="entry name" value="Thioredoxin-like"/>
    <property type="match status" value="1"/>
</dbReference>